<comment type="caution">
    <text evidence="2">The sequence shown here is derived from an EMBL/GenBank/DDBJ whole genome shotgun (WGS) entry which is preliminary data.</text>
</comment>
<sequence>MKTNGPLCKKSTYLILIMMNFKWNLSTFMKRSRNHKEKINCFKDPSRKSSNDIIYQSEPKMNFEASPAVKEFSQVNKMSADFSDAPSNIQSENTKEDEDIIPNLEDLPDQNASEGHSERRKSIIQEKATKDIILEKILEEFNKKIKNENSKLSKEHKACTSSDKAFCNKDAKKADDQKRSFLRACRSIVRCVIHESTSPHYRRLDMLENFEHFKKFYSQIFERVFAPFILEDDMLEDREIIFLDFIFLACKIKLRPNIDKLVEESPLSPEVKDIFMNQEISCKTSTASLIQLSHRNRCFAKIIARFLKVEEALKILGKEGIQDLQTRCFSLF</sequence>
<accession>A0AAD1U9Y0</accession>
<dbReference type="EMBL" id="CAMPGE010005974">
    <property type="protein sequence ID" value="CAI2364821.1"/>
    <property type="molecule type" value="Genomic_DNA"/>
</dbReference>
<proteinExistence type="predicted"/>
<evidence type="ECO:0000313" key="2">
    <source>
        <dbReference type="EMBL" id="CAI2364821.1"/>
    </source>
</evidence>
<organism evidence="2 3">
    <name type="scientific">Euplotes crassus</name>
    <dbReference type="NCBI Taxonomy" id="5936"/>
    <lineage>
        <taxon>Eukaryota</taxon>
        <taxon>Sar</taxon>
        <taxon>Alveolata</taxon>
        <taxon>Ciliophora</taxon>
        <taxon>Intramacronucleata</taxon>
        <taxon>Spirotrichea</taxon>
        <taxon>Hypotrichia</taxon>
        <taxon>Euplotida</taxon>
        <taxon>Euplotidae</taxon>
        <taxon>Moneuplotes</taxon>
    </lineage>
</organism>
<name>A0AAD1U9Y0_EUPCR</name>
<dbReference type="AlphaFoldDB" id="A0AAD1U9Y0"/>
<evidence type="ECO:0000256" key="1">
    <source>
        <dbReference type="SAM" id="MobiDB-lite"/>
    </source>
</evidence>
<dbReference type="Proteomes" id="UP001295684">
    <property type="component" value="Unassembled WGS sequence"/>
</dbReference>
<keyword evidence="3" id="KW-1185">Reference proteome</keyword>
<protein>
    <submittedName>
        <fullName evidence="2">Uncharacterized protein</fullName>
    </submittedName>
</protein>
<feature type="region of interest" description="Disordered" evidence="1">
    <location>
        <begin position="81"/>
        <end position="123"/>
    </location>
</feature>
<gene>
    <name evidence="2" type="ORF">ECRASSUSDP1_LOCUS6171</name>
</gene>
<reference evidence="2" key="1">
    <citation type="submission" date="2023-07" db="EMBL/GenBank/DDBJ databases">
        <authorList>
            <consortium name="AG Swart"/>
            <person name="Singh M."/>
            <person name="Singh A."/>
            <person name="Seah K."/>
            <person name="Emmerich C."/>
        </authorList>
    </citation>
    <scope>NUCLEOTIDE SEQUENCE</scope>
    <source>
        <strain evidence="2">DP1</strain>
    </source>
</reference>
<evidence type="ECO:0000313" key="3">
    <source>
        <dbReference type="Proteomes" id="UP001295684"/>
    </source>
</evidence>